<dbReference type="InterPro" id="IPR042086">
    <property type="entry name" value="MeTrfase_capping"/>
</dbReference>
<dbReference type="GO" id="GO:0032259">
    <property type="term" value="P:methylation"/>
    <property type="evidence" value="ECO:0007669"/>
    <property type="project" value="UniProtKB-KW"/>
</dbReference>
<name>A0A451BRW2_9GAMM</name>
<dbReference type="GO" id="GO:0046872">
    <property type="term" value="F:metal ion binding"/>
    <property type="evidence" value="ECO:0007669"/>
    <property type="project" value="UniProtKB-KW"/>
</dbReference>
<protein>
    <submittedName>
        <fullName evidence="3">SAM dependent carboxyl methyltransferase</fullName>
    </submittedName>
</protein>
<dbReference type="GO" id="GO:0008168">
    <property type="term" value="F:methyltransferase activity"/>
    <property type="evidence" value="ECO:0007669"/>
    <property type="project" value="UniProtKB-KW"/>
</dbReference>
<dbReference type="InterPro" id="IPR005299">
    <property type="entry name" value="MeTrfase_7"/>
</dbReference>
<accession>A0A451BRW2</accession>
<dbReference type="InterPro" id="IPR029063">
    <property type="entry name" value="SAM-dependent_MTases_sf"/>
</dbReference>
<keyword evidence="3" id="KW-0808">Transferase</keyword>
<dbReference type="EMBL" id="CAADHB010000206">
    <property type="protein sequence ID" value="VFK81043.1"/>
    <property type="molecule type" value="Genomic_DNA"/>
</dbReference>
<evidence type="ECO:0000313" key="3">
    <source>
        <dbReference type="EMBL" id="VFK81043.1"/>
    </source>
</evidence>
<evidence type="ECO:0000256" key="1">
    <source>
        <dbReference type="ARBA" id="ARBA00022723"/>
    </source>
</evidence>
<evidence type="ECO:0000256" key="2">
    <source>
        <dbReference type="ARBA" id="ARBA00022842"/>
    </source>
</evidence>
<dbReference type="Gene3D" id="1.10.1200.270">
    <property type="entry name" value="Methyltransferase, alpha-helical capping domain"/>
    <property type="match status" value="1"/>
</dbReference>
<keyword evidence="3" id="KW-0489">Methyltransferase</keyword>
<keyword evidence="1" id="KW-0479">Metal-binding</keyword>
<reference evidence="3" key="1">
    <citation type="submission" date="2019-02" db="EMBL/GenBank/DDBJ databases">
        <authorList>
            <person name="Gruber-Vodicka R. H."/>
            <person name="Seah K. B. B."/>
        </authorList>
    </citation>
    <scope>NUCLEOTIDE SEQUENCE</scope>
    <source>
        <strain evidence="3">BECK_S127</strain>
    </source>
</reference>
<proteinExistence type="predicted"/>
<sequence>MSGNRIFMTSGYSEQTKGAETVINRSFDLLEKAIDEMKLEKVFRFCDYGTADGGTSAGMWNFVCSKVLEAGGDREIEVVLNDLPKTIGETLVKNGRSLSELYRNTIVLISPESFYNSVVARSSIDLGFSATAMHWLSKLPYHIKNHTHSNACPNGEDFDAFCRQSAVDWKLLLSRRKEELKPGGKMVFVNLSRNSEGMYLGHNKKDKNLHEVLHDIWRAFKEEGKISREEYESATFQNFYRSEEEYIKGVEEMGGLEVLHIRTELIKCPYRKKFDEDGDTEKFASGLTGTVRSWSEHVFFEAISSRKDARENKKEIIDAFYRQFEEEVANNSKNYSMDYIENYLLVSKAY</sequence>
<dbReference type="AlphaFoldDB" id="A0A451BRW2"/>
<dbReference type="Gene3D" id="3.40.50.150">
    <property type="entry name" value="Vaccinia Virus protein VP39"/>
    <property type="match status" value="1"/>
</dbReference>
<dbReference type="Pfam" id="PF03492">
    <property type="entry name" value="Methyltransf_7"/>
    <property type="match status" value="1"/>
</dbReference>
<keyword evidence="2" id="KW-0460">Magnesium</keyword>
<dbReference type="PANTHER" id="PTHR31009">
    <property type="entry name" value="S-ADENOSYL-L-METHIONINE:CARBOXYL METHYLTRANSFERASE FAMILY PROTEIN"/>
    <property type="match status" value="1"/>
</dbReference>
<dbReference type="SUPFAM" id="SSF53335">
    <property type="entry name" value="S-adenosyl-L-methionine-dependent methyltransferases"/>
    <property type="match status" value="1"/>
</dbReference>
<organism evidence="3">
    <name type="scientific">Candidatus Kentrum sp. SD</name>
    <dbReference type="NCBI Taxonomy" id="2126332"/>
    <lineage>
        <taxon>Bacteria</taxon>
        <taxon>Pseudomonadati</taxon>
        <taxon>Pseudomonadota</taxon>
        <taxon>Gammaproteobacteria</taxon>
        <taxon>Candidatus Kentrum</taxon>
    </lineage>
</organism>
<gene>
    <name evidence="3" type="ORF">BECKSD772D_GA0070982_12062</name>
</gene>